<dbReference type="GO" id="GO:0008168">
    <property type="term" value="F:methyltransferase activity"/>
    <property type="evidence" value="ECO:0007669"/>
    <property type="project" value="UniProtKB-KW"/>
</dbReference>
<dbReference type="Gene3D" id="3.40.50.150">
    <property type="entry name" value="Vaccinia Virus protein VP39"/>
    <property type="match status" value="1"/>
</dbReference>
<dbReference type="SUPFAM" id="SSF53335">
    <property type="entry name" value="S-adenosyl-L-methionine-dependent methyltransferases"/>
    <property type="match status" value="1"/>
</dbReference>
<gene>
    <name evidence="4" type="ORF">D3877_27910</name>
</gene>
<evidence type="ECO:0000313" key="5">
    <source>
        <dbReference type="Proteomes" id="UP000283458"/>
    </source>
</evidence>
<evidence type="ECO:0000313" key="4">
    <source>
        <dbReference type="EMBL" id="RJF76730.1"/>
    </source>
</evidence>
<keyword evidence="5" id="KW-1185">Reference proteome</keyword>
<comment type="caution">
    <text evidence="4">The sequence shown here is derived from an EMBL/GenBank/DDBJ whole genome shotgun (WGS) entry which is preliminary data.</text>
</comment>
<dbReference type="Proteomes" id="UP000283458">
    <property type="component" value="Unassembled WGS sequence"/>
</dbReference>
<keyword evidence="3" id="KW-0949">S-adenosyl-L-methionine</keyword>
<dbReference type="GO" id="GO:0032259">
    <property type="term" value="P:methylation"/>
    <property type="evidence" value="ECO:0007669"/>
    <property type="project" value="UniProtKB-KW"/>
</dbReference>
<dbReference type="PANTHER" id="PTHR43464">
    <property type="entry name" value="METHYLTRANSFERASE"/>
    <property type="match status" value="1"/>
</dbReference>
<evidence type="ECO:0000256" key="3">
    <source>
        <dbReference type="ARBA" id="ARBA00022691"/>
    </source>
</evidence>
<dbReference type="CDD" id="cd02440">
    <property type="entry name" value="AdoMet_MTases"/>
    <property type="match status" value="1"/>
</dbReference>
<protein>
    <submittedName>
        <fullName evidence="4">Class I SAM-dependent methyltransferase</fullName>
    </submittedName>
</protein>
<name>A0A418VKR5_9PROT</name>
<sequence>MEFLGATRDLMRGAAKMSTAGATPGNTPTANLAAEAAAFDQRIQERVAAGFVPDLRRMAPCDYFYKSFWRDPHFANLFVGWSVDRYLQLLSDRCGPGQRILDVGCGPGYVSLELARAGHHVTGIDISEANIDIARQTLAQNPWHEGFGSLDYQITPLHAVKGCWDVVLFSVSLHHMPDVAAAVAHAHTLVRPSGWLLTWEPCHDRFTERDAATVALVRTLLALTGHWYEPADIANLTDENSLAAHVRDVWSEYVFERDPSEPDGQSPTIWRRTARRSWPPYGAASKRRTSSPAIPTSTACWAVSAATRQRSGGWPTRSPCSTGCRLSLGGKIPTISSSWADAATERTLPARNFFRNGRLVVKPPNGSCRRFHASVRGQHVAATPCGQKEAASRSHRA</sequence>
<dbReference type="InterPro" id="IPR029063">
    <property type="entry name" value="SAM-dependent_MTases_sf"/>
</dbReference>
<dbReference type="PANTHER" id="PTHR43464:SF19">
    <property type="entry name" value="UBIQUINONE BIOSYNTHESIS O-METHYLTRANSFERASE, MITOCHONDRIAL"/>
    <property type="match status" value="1"/>
</dbReference>
<keyword evidence="1 4" id="KW-0489">Methyltransferase</keyword>
<reference evidence="4 5" key="1">
    <citation type="submission" date="2018-09" db="EMBL/GenBank/DDBJ databases">
        <authorList>
            <person name="Zhu H."/>
        </authorList>
    </citation>
    <scope>NUCLEOTIDE SEQUENCE [LARGE SCALE GENOMIC DNA]</scope>
    <source>
        <strain evidence="4 5">K2W22B-5</strain>
    </source>
</reference>
<evidence type="ECO:0000256" key="1">
    <source>
        <dbReference type="ARBA" id="ARBA00022603"/>
    </source>
</evidence>
<dbReference type="Pfam" id="PF13489">
    <property type="entry name" value="Methyltransf_23"/>
    <property type="match status" value="1"/>
</dbReference>
<organism evidence="4 5">
    <name type="scientific">Azospirillum cavernae</name>
    <dbReference type="NCBI Taxonomy" id="2320860"/>
    <lineage>
        <taxon>Bacteria</taxon>
        <taxon>Pseudomonadati</taxon>
        <taxon>Pseudomonadota</taxon>
        <taxon>Alphaproteobacteria</taxon>
        <taxon>Rhodospirillales</taxon>
        <taxon>Azospirillaceae</taxon>
        <taxon>Azospirillum</taxon>
    </lineage>
</organism>
<proteinExistence type="predicted"/>
<accession>A0A418VKR5</accession>
<dbReference type="EMBL" id="QYUL01000006">
    <property type="protein sequence ID" value="RJF76730.1"/>
    <property type="molecule type" value="Genomic_DNA"/>
</dbReference>
<dbReference type="AlphaFoldDB" id="A0A418VKR5"/>
<keyword evidence="2 4" id="KW-0808">Transferase</keyword>
<evidence type="ECO:0000256" key="2">
    <source>
        <dbReference type="ARBA" id="ARBA00022679"/>
    </source>
</evidence>